<dbReference type="RefSeq" id="WP_184997191.1">
    <property type="nucleotide sequence ID" value="NZ_BOMK01000051.1"/>
</dbReference>
<reference evidence="2 3" key="1">
    <citation type="submission" date="2020-08" db="EMBL/GenBank/DDBJ databases">
        <title>Sequencing the genomes of 1000 actinobacteria strains.</title>
        <authorList>
            <person name="Klenk H.-P."/>
        </authorList>
    </citation>
    <scope>NUCLEOTIDE SEQUENCE [LARGE SCALE GENOMIC DNA]</scope>
    <source>
        <strain evidence="2 3">DSM 43149</strain>
    </source>
</reference>
<accession>A0A7W7I4H3</accession>
<evidence type="ECO:0000313" key="3">
    <source>
        <dbReference type="Proteomes" id="UP000578112"/>
    </source>
</evidence>
<evidence type="ECO:0000313" key="2">
    <source>
        <dbReference type="EMBL" id="MBB4766126.1"/>
    </source>
</evidence>
<name>A0A7W7I4H3_9ACTN</name>
<dbReference type="Proteomes" id="UP000578112">
    <property type="component" value="Unassembled WGS sequence"/>
</dbReference>
<gene>
    <name evidence="2" type="ORF">BJ971_006682</name>
</gene>
<organism evidence="2 3">
    <name type="scientific">Actinoplanes digitatis</name>
    <dbReference type="NCBI Taxonomy" id="1868"/>
    <lineage>
        <taxon>Bacteria</taxon>
        <taxon>Bacillati</taxon>
        <taxon>Actinomycetota</taxon>
        <taxon>Actinomycetes</taxon>
        <taxon>Micromonosporales</taxon>
        <taxon>Micromonosporaceae</taxon>
        <taxon>Actinoplanes</taxon>
    </lineage>
</organism>
<sequence>MDTMALLFVLVPLGAAVVIGLVVTALVLTFNSGSRSPLPSDPAQPVTLHARVSRPTSGLLVRGNFDSRLYGRLSVADGQLRWNPDQGESWAAPIGSITVLGTGSAWGLSQPHLDIDIAGSGPWRLVVSDRKLNRFLGNDAKKFREARRARELTDRLLRSGARAA</sequence>
<dbReference type="AlphaFoldDB" id="A0A7W7I4H3"/>
<proteinExistence type="predicted"/>
<keyword evidence="1" id="KW-0472">Membrane</keyword>
<feature type="transmembrane region" description="Helical" evidence="1">
    <location>
        <begin position="6"/>
        <end position="30"/>
    </location>
</feature>
<protein>
    <submittedName>
        <fullName evidence="2">Uncharacterized protein</fullName>
    </submittedName>
</protein>
<evidence type="ECO:0000256" key="1">
    <source>
        <dbReference type="SAM" id="Phobius"/>
    </source>
</evidence>
<keyword evidence="1" id="KW-1133">Transmembrane helix</keyword>
<comment type="caution">
    <text evidence="2">The sequence shown here is derived from an EMBL/GenBank/DDBJ whole genome shotgun (WGS) entry which is preliminary data.</text>
</comment>
<dbReference type="EMBL" id="JACHNH010000001">
    <property type="protein sequence ID" value="MBB4766126.1"/>
    <property type="molecule type" value="Genomic_DNA"/>
</dbReference>
<keyword evidence="1" id="KW-0812">Transmembrane</keyword>
<keyword evidence="3" id="KW-1185">Reference proteome</keyword>